<dbReference type="EMBL" id="JAQQWE010000009">
    <property type="protein sequence ID" value="KAK7940963.1"/>
    <property type="molecule type" value="Genomic_DNA"/>
</dbReference>
<organism evidence="2 3">
    <name type="scientific">Apiospora aurea</name>
    <dbReference type="NCBI Taxonomy" id="335848"/>
    <lineage>
        <taxon>Eukaryota</taxon>
        <taxon>Fungi</taxon>
        <taxon>Dikarya</taxon>
        <taxon>Ascomycota</taxon>
        <taxon>Pezizomycotina</taxon>
        <taxon>Sordariomycetes</taxon>
        <taxon>Xylariomycetidae</taxon>
        <taxon>Amphisphaeriales</taxon>
        <taxon>Apiosporaceae</taxon>
        <taxon>Apiospora</taxon>
    </lineage>
</organism>
<protein>
    <submittedName>
        <fullName evidence="2">Uncharacterized protein</fullName>
    </submittedName>
</protein>
<name>A0ABR1PVB6_9PEZI</name>
<comment type="caution">
    <text evidence="2">The sequence shown here is derived from an EMBL/GenBank/DDBJ whole genome shotgun (WGS) entry which is preliminary data.</text>
</comment>
<gene>
    <name evidence="2" type="ORF">PG986_013350</name>
</gene>
<evidence type="ECO:0000256" key="1">
    <source>
        <dbReference type="SAM" id="MobiDB-lite"/>
    </source>
</evidence>
<proteinExistence type="predicted"/>
<dbReference type="Proteomes" id="UP001391051">
    <property type="component" value="Unassembled WGS sequence"/>
</dbReference>
<keyword evidence="3" id="KW-1185">Reference proteome</keyword>
<evidence type="ECO:0000313" key="3">
    <source>
        <dbReference type="Proteomes" id="UP001391051"/>
    </source>
</evidence>
<dbReference type="GeneID" id="92082634"/>
<feature type="region of interest" description="Disordered" evidence="1">
    <location>
        <begin position="101"/>
        <end position="127"/>
    </location>
</feature>
<sequence length="127" mass="14361">MCYYVLQLTLCGHCEPQMFAGPSCEQFLHELDRINHPAAWKSAEDPGAESTIPFGWPYSCEPSPYNTVQCLIWCGWECRNTHDPWGLQECYAFPNGIKQPHEQKEPMGEPGATFGAPRLGVGWREEA</sequence>
<reference evidence="2 3" key="1">
    <citation type="submission" date="2023-01" db="EMBL/GenBank/DDBJ databases">
        <title>Analysis of 21 Apiospora genomes using comparative genomics revels a genus with tremendous synthesis potential of carbohydrate active enzymes and secondary metabolites.</title>
        <authorList>
            <person name="Sorensen T."/>
        </authorList>
    </citation>
    <scope>NUCLEOTIDE SEQUENCE [LARGE SCALE GENOMIC DNA]</scope>
    <source>
        <strain evidence="2 3">CBS 24483</strain>
    </source>
</reference>
<dbReference type="RefSeq" id="XP_066693715.1">
    <property type="nucleotide sequence ID" value="XM_066849572.1"/>
</dbReference>
<evidence type="ECO:0000313" key="2">
    <source>
        <dbReference type="EMBL" id="KAK7940963.1"/>
    </source>
</evidence>
<accession>A0ABR1PVB6</accession>